<dbReference type="AlphaFoldDB" id="A0A5M6D9F2"/>
<name>A0A5M6D9F2_9BACT</name>
<dbReference type="Proteomes" id="UP000323426">
    <property type="component" value="Unassembled WGS sequence"/>
</dbReference>
<reference evidence="2 3" key="1">
    <citation type="submission" date="2019-09" db="EMBL/GenBank/DDBJ databases">
        <title>Genome sequence and assembly of Adhaeribacter sp.</title>
        <authorList>
            <person name="Chhetri G."/>
        </authorList>
    </citation>
    <scope>NUCLEOTIDE SEQUENCE [LARGE SCALE GENOMIC DNA]</scope>
    <source>
        <strain evidence="2 3">DK36</strain>
    </source>
</reference>
<evidence type="ECO:0000313" key="2">
    <source>
        <dbReference type="EMBL" id="KAA5544161.1"/>
    </source>
</evidence>
<dbReference type="RefSeq" id="WP_150089216.1">
    <property type="nucleotide sequence ID" value="NZ_VWSF01000011.1"/>
</dbReference>
<gene>
    <name evidence="2" type="ORF">F0145_14710</name>
</gene>
<dbReference type="Pfam" id="PF05099">
    <property type="entry name" value="TerB"/>
    <property type="match status" value="1"/>
</dbReference>
<dbReference type="EMBL" id="VWSF01000011">
    <property type="protein sequence ID" value="KAA5544161.1"/>
    <property type="molecule type" value="Genomic_DNA"/>
</dbReference>
<keyword evidence="3" id="KW-1185">Reference proteome</keyword>
<evidence type="ECO:0000259" key="1">
    <source>
        <dbReference type="Pfam" id="PF05099"/>
    </source>
</evidence>
<dbReference type="InterPro" id="IPR029024">
    <property type="entry name" value="TerB-like"/>
</dbReference>
<dbReference type="InterPro" id="IPR007791">
    <property type="entry name" value="DjlA_N"/>
</dbReference>
<sequence>MNEQEPQLLKDYSEQEKAAYLGAIASVASADRVASPEEVQFLTLLAQSAGLSAEGQQEVVAAAHDSSNISIRQCLDILKNSELRFSFITDVMSFAKADGKLDAQEQSKIQEMAQYLNINQQQFGALQQFVHKAEEAQQHGENPTDPNFLQRTGLANSLGQAGVPTGGMMQGLIGILAPIIISKVLAGRQGSTGNTGGGMGGDLLGGLLGSVMGGGAGNMGGLGNLGGILGGNQSAQPGRAGQQPASGGLGSLMGVLGGLGRQQGYNSGGLGSILGSVLGGHR</sequence>
<organism evidence="2 3">
    <name type="scientific">Adhaeribacter rhizoryzae</name>
    <dbReference type="NCBI Taxonomy" id="2607907"/>
    <lineage>
        <taxon>Bacteria</taxon>
        <taxon>Pseudomonadati</taxon>
        <taxon>Bacteroidota</taxon>
        <taxon>Cytophagia</taxon>
        <taxon>Cytophagales</taxon>
        <taxon>Hymenobacteraceae</taxon>
        <taxon>Adhaeribacter</taxon>
    </lineage>
</organism>
<dbReference type="CDD" id="cd07177">
    <property type="entry name" value="terB_like"/>
    <property type="match status" value="1"/>
</dbReference>
<feature type="domain" description="Co-chaperone DjlA N-terminal" evidence="1">
    <location>
        <begin position="21"/>
        <end position="127"/>
    </location>
</feature>
<proteinExistence type="predicted"/>
<evidence type="ECO:0000313" key="3">
    <source>
        <dbReference type="Proteomes" id="UP000323426"/>
    </source>
</evidence>
<protein>
    <submittedName>
        <fullName evidence="2">TerB family tellurite resistance protein</fullName>
    </submittedName>
</protein>
<comment type="caution">
    <text evidence="2">The sequence shown here is derived from an EMBL/GenBank/DDBJ whole genome shotgun (WGS) entry which is preliminary data.</text>
</comment>
<dbReference type="SUPFAM" id="SSF158682">
    <property type="entry name" value="TerB-like"/>
    <property type="match status" value="1"/>
</dbReference>
<accession>A0A5M6D9F2</accession>
<dbReference type="Gene3D" id="1.10.3680.10">
    <property type="entry name" value="TerB-like"/>
    <property type="match status" value="1"/>
</dbReference>